<name>A0A0Z8FJN7_STRSU</name>
<proteinExistence type="predicted"/>
<evidence type="ECO:0000313" key="2">
    <source>
        <dbReference type="Proteomes" id="UP000072794"/>
    </source>
</evidence>
<dbReference type="Proteomes" id="UP000072794">
    <property type="component" value="Unassembled WGS sequence"/>
</dbReference>
<dbReference type="EMBL" id="FIHA01000015">
    <property type="protein sequence ID" value="CYU81770.1"/>
    <property type="molecule type" value="Genomic_DNA"/>
</dbReference>
<evidence type="ECO:0000313" key="1">
    <source>
        <dbReference type="EMBL" id="CYU81770.1"/>
    </source>
</evidence>
<protein>
    <submittedName>
        <fullName evidence="1">Uncharacterized protein</fullName>
    </submittedName>
</protein>
<reference evidence="1 2" key="1">
    <citation type="submission" date="2016-02" db="EMBL/GenBank/DDBJ databases">
        <authorList>
            <consortium name="Pathogen Informatics"/>
        </authorList>
    </citation>
    <scope>NUCLEOTIDE SEQUENCE [LARGE SCALE GENOMIC DNA]</scope>
    <source>
        <strain evidence="1 2">LSS52</strain>
    </source>
</reference>
<accession>A0A0Z8FJN7</accession>
<gene>
    <name evidence="1" type="ORF">ERS132414_00951</name>
</gene>
<dbReference type="RefSeq" id="WP_261307645.1">
    <property type="nucleotide sequence ID" value="NZ_CEDY01000033.1"/>
</dbReference>
<sequence>MSKFVKEMIYLKEDRIILSLENKEFDVTDHLTELVDELAKLKTR</sequence>
<organism evidence="1 2">
    <name type="scientific">Streptococcus suis</name>
    <dbReference type="NCBI Taxonomy" id="1307"/>
    <lineage>
        <taxon>Bacteria</taxon>
        <taxon>Bacillati</taxon>
        <taxon>Bacillota</taxon>
        <taxon>Bacilli</taxon>
        <taxon>Lactobacillales</taxon>
        <taxon>Streptococcaceae</taxon>
        <taxon>Streptococcus</taxon>
    </lineage>
</organism>
<dbReference type="AlphaFoldDB" id="A0A0Z8FJN7"/>